<proteinExistence type="inferred from homology"/>
<dbReference type="PROSITE" id="PS00018">
    <property type="entry name" value="EF_HAND_1"/>
    <property type="match status" value="1"/>
</dbReference>
<keyword evidence="5 13" id="KW-0812">Transmembrane</keyword>
<evidence type="ECO:0000256" key="4">
    <source>
        <dbReference type="ARBA" id="ARBA00022475"/>
    </source>
</evidence>
<dbReference type="GO" id="GO:0005509">
    <property type="term" value="F:calcium ion binding"/>
    <property type="evidence" value="ECO:0007669"/>
    <property type="project" value="InterPro"/>
</dbReference>
<dbReference type="GO" id="GO:0005886">
    <property type="term" value="C:plasma membrane"/>
    <property type="evidence" value="ECO:0007669"/>
    <property type="project" value="UniProtKB-SubCell"/>
</dbReference>
<organism evidence="15 16">
    <name type="scientific">Effrenium voratum</name>
    <dbReference type="NCBI Taxonomy" id="2562239"/>
    <lineage>
        <taxon>Eukaryota</taxon>
        <taxon>Sar</taxon>
        <taxon>Alveolata</taxon>
        <taxon>Dinophyceae</taxon>
        <taxon>Suessiales</taxon>
        <taxon>Symbiodiniaceae</taxon>
        <taxon>Effrenium</taxon>
    </lineage>
</organism>
<comment type="subcellular location">
    <subcellularLocation>
        <location evidence="2">Cell membrane</location>
        <topology evidence="2">Single-pass type I membrane protein</topology>
    </subcellularLocation>
    <subcellularLocation>
        <location evidence="1">Membrane</location>
        <topology evidence="1">Multi-pass membrane protein</topology>
    </subcellularLocation>
</comment>
<evidence type="ECO:0000256" key="10">
    <source>
        <dbReference type="ARBA" id="ARBA00023136"/>
    </source>
</evidence>
<dbReference type="Gene3D" id="1.20.120.350">
    <property type="entry name" value="Voltage-gated potassium channels. Chain C"/>
    <property type="match status" value="1"/>
</dbReference>
<evidence type="ECO:0000313" key="16">
    <source>
        <dbReference type="Proteomes" id="UP001178507"/>
    </source>
</evidence>
<keyword evidence="11" id="KW-1015">Disulfide bond</keyword>
<reference evidence="15" key="1">
    <citation type="submission" date="2023-08" db="EMBL/GenBank/DDBJ databases">
        <authorList>
            <person name="Chen Y."/>
            <person name="Shah S."/>
            <person name="Dougan E. K."/>
            <person name="Thang M."/>
            <person name="Chan C."/>
        </authorList>
    </citation>
    <scope>NUCLEOTIDE SEQUENCE</scope>
</reference>
<dbReference type="Gene3D" id="1.10.238.10">
    <property type="entry name" value="EF-hand"/>
    <property type="match status" value="1"/>
</dbReference>
<dbReference type="InterPro" id="IPR002048">
    <property type="entry name" value="EF_hand_dom"/>
</dbReference>
<evidence type="ECO:0000256" key="5">
    <source>
        <dbReference type="ARBA" id="ARBA00022692"/>
    </source>
</evidence>
<feature type="transmembrane region" description="Helical" evidence="13">
    <location>
        <begin position="496"/>
        <end position="519"/>
    </location>
</feature>
<sequence>MSTKGDSAHCLNFDSLWYSVYEVSQPQIFYDITVRLRTPDDYESGWGNVTYSETTMTLSQQQPVVASAGGQLRAELVGDLATAVAPQRFESKYLAVPSRPAGHERVDASQPLRTAMLLDRSLFDLSGRTCDKIGVSFTAFRYQPEACNRPAGSCLFSQLENFYLQDLARAQSGQSPMYMVDGFCEGGMELAPGSGGQIFLACPLAQRHTTLLRLEARADQAMFVTNVASGRIVSAEVAAFQALAENGEAEVMVLNTGAILADFTLGLRGGSGLKAAFRRAGLPKFISQGPPDYIVAEELDAGSSGLHGGTGFALNFAEAIADLAHQDVIERLLAQEQLLVEICSLIRPSPKRKVLRSEERTIEECTNESSGSREVGHNYSTTSVRDLPIQKASNYASMTFSPKLPTFSPKLFSTFSRFDLSLQQTAAEVDAQLNRQRFSEDHEELEKGCLGRLVQHPAFDLFFGLVVVTNAVFIGVEVQEQIRAGATNELLSAVSYFYTVVFLLELLVRFFACGVWHFFCSEDWAWNLLDTVIVLSSILEIIFKFASVSVAIHGIAGLKAFRIIRMVRLFKTVRLMRVFRFVMALRTLVSSIFHTLKSLFWALVLLVLTIVYVFALLFAQAMNDHRTDASGIHLTAEELEARERYFGSVVDTMLSLFSSIAGGVSWEEVLAPLKAVSSVWVVCFLFYISFTYFAVLNVVTAVFCQSAIEGAQNDHITAVQAILAHKEVHLQKVRELFNQLGAGENTSITFRVFNEKIRTEAVREYFASLGLDIWDAWAFFKLLDVDGGGEVEAEEFLMGCLRLRGPATAIDIGRLMHDQNWLIRSQGRFQTYMEAEIRQLKSLLSKRPHRNWGDT</sequence>
<evidence type="ECO:0000256" key="13">
    <source>
        <dbReference type="SAM" id="Phobius"/>
    </source>
</evidence>
<comment type="similarity">
    <text evidence="3">Belongs to the HAP2/GCS1 family.</text>
</comment>
<evidence type="ECO:0000256" key="3">
    <source>
        <dbReference type="ARBA" id="ARBA00010929"/>
    </source>
</evidence>
<feature type="transmembrane region" description="Helical" evidence="13">
    <location>
        <begin position="599"/>
        <end position="619"/>
    </location>
</feature>
<feature type="transmembrane region" description="Helical" evidence="13">
    <location>
        <begin position="577"/>
        <end position="593"/>
    </location>
</feature>
<dbReference type="InterPro" id="IPR040326">
    <property type="entry name" value="HAP2/GCS1"/>
</dbReference>
<evidence type="ECO:0000256" key="7">
    <source>
        <dbReference type="ARBA" id="ARBA00022837"/>
    </source>
</evidence>
<evidence type="ECO:0000256" key="12">
    <source>
        <dbReference type="ARBA" id="ARBA00023279"/>
    </source>
</evidence>
<dbReference type="Pfam" id="PF00520">
    <property type="entry name" value="Ion_trans"/>
    <property type="match status" value="1"/>
</dbReference>
<feature type="transmembrane region" description="Helical" evidence="13">
    <location>
        <begin position="678"/>
        <end position="703"/>
    </location>
</feature>
<dbReference type="PANTHER" id="PTHR31764:SF0">
    <property type="entry name" value="GENERATIVE CELL SPECIFIC-1_HAP2 DOMAIN-CONTAINING PROTEIN"/>
    <property type="match status" value="1"/>
</dbReference>
<dbReference type="Proteomes" id="UP001178507">
    <property type="component" value="Unassembled WGS sequence"/>
</dbReference>
<dbReference type="InterPro" id="IPR018247">
    <property type="entry name" value="EF_Hand_1_Ca_BS"/>
</dbReference>
<dbReference type="Pfam" id="PF10699">
    <property type="entry name" value="HAP2-GCS1"/>
    <property type="match status" value="1"/>
</dbReference>
<dbReference type="PANTHER" id="PTHR31764">
    <property type="entry name" value="PROTEIN HAPLESS 2"/>
    <property type="match status" value="1"/>
</dbReference>
<dbReference type="GO" id="GO:0005216">
    <property type="term" value="F:monoatomic ion channel activity"/>
    <property type="evidence" value="ECO:0007669"/>
    <property type="project" value="InterPro"/>
</dbReference>
<dbReference type="EMBL" id="CAUJNA010003697">
    <property type="protein sequence ID" value="CAJ1407959.1"/>
    <property type="molecule type" value="Genomic_DNA"/>
</dbReference>
<dbReference type="Gene3D" id="1.10.287.70">
    <property type="match status" value="1"/>
</dbReference>
<evidence type="ECO:0000259" key="14">
    <source>
        <dbReference type="PROSITE" id="PS50222"/>
    </source>
</evidence>
<keyword evidence="10 13" id="KW-0472">Membrane</keyword>
<dbReference type="PROSITE" id="PS50222">
    <property type="entry name" value="EF_HAND_2"/>
    <property type="match status" value="1"/>
</dbReference>
<evidence type="ECO:0000256" key="8">
    <source>
        <dbReference type="ARBA" id="ARBA00022989"/>
    </source>
</evidence>
<keyword evidence="6" id="KW-0732">Signal</keyword>
<keyword evidence="16" id="KW-1185">Reference proteome</keyword>
<evidence type="ECO:0000256" key="9">
    <source>
        <dbReference type="ARBA" id="ARBA00023121"/>
    </source>
</evidence>
<feature type="domain" description="EF-hand" evidence="14">
    <location>
        <begin position="775"/>
        <end position="806"/>
    </location>
</feature>
<keyword evidence="9" id="KW-0446">Lipid-binding</keyword>
<feature type="transmembrane region" description="Helical" evidence="13">
    <location>
        <begin position="645"/>
        <end position="666"/>
    </location>
</feature>
<dbReference type="GO" id="GO:0008289">
    <property type="term" value="F:lipid binding"/>
    <property type="evidence" value="ECO:0007669"/>
    <property type="project" value="UniProtKB-KW"/>
</dbReference>
<dbReference type="InterPro" id="IPR011992">
    <property type="entry name" value="EF-hand-dom_pair"/>
</dbReference>
<dbReference type="SUPFAM" id="SSF81324">
    <property type="entry name" value="Voltage-gated potassium channels"/>
    <property type="match status" value="1"/>
</dbReference>
<dbReference type="InterPro" id="IPR027359">
    <property type="entry name" value="Volt_channel_dom_sf"/>
</dbReference>
<evidence type="ECO:0000313" key="15">
    <source>
        <dbReference type="EMBL" id="CAJ1407959.1"/>
    </source>
</evidence>
<keyword evidence="8 13" id="KW-1133">Transmembrane helix</keyword>
<dbReference type="InterPro" id="IPR005821">
    <property type="entry name" value="Ion_trans_dom"/>
</dbReference>
<accession>A0AA36NIB4</accession>
<dbReference type="GO" id="GO:0007338">
    <property type="term" value="P:single fertilization"/>
    <property type="evidence" value="ECO:0007669"/>
    <property type="project" value="UniProtKB-KW"/>
</dbReference>
<comment type="caution">
    <text evidence="15">The sequence shown here is derived from an EMBL/GenBank/DDBJ whole genome shotgun (WGS) entry which is preliminary data.</text>
</comment>
<dbReference type="AlphaFoldDB" id="A0AA36NIB4"/>
<evidence type="ECO:0000256" key="11">
    <source>
        <dbReference type="ARBA" id="ARBA00023157"/>
    </source>
</evidence>
<evidence type="ECO:0000256" key="2">
    <source>
        <dbReference type="ARBA" id="ARBA00004251"/>
    </source>
</evidence>
<protein>
    <recommendedName>
        <fullName evidence="14">EF-hand domain-containing protein</fullName>
    </recommendedName>
</protein>
<evidence type="ECO:0000256" key="6">
    <source>
        <dbReference type="ARBA" id="ARBA00022729"/>
    </source>
</evidence>
<dbReference type="InterPro" id="IPR018928">
    <property type="entry name" value="HAP2/GCS1_dom"/>
</dbReference>
<feature type="transmembrane region" description="Helical" evidence="13">
    <location>
        <begin position="531"/>
        <end position="556"/>
    </location>
</feature>
<evidence type="ECO:0000256" key="1">
    <source>
        <dbReference type="ARBA" id="ARBA00004141"/>
    </source>
</evidence>
<gene>
    <name evidence="15" type="ORF">EVOR1521_LOCUS29533</name>
</gene>
<keyword evidence="12" id="KW-0278">Fertilization</keyword>
<keyword evidence="7" id="KW-0106">Calcium</keyword>
<keyword evidence="4" id="KW-1003">Cell membrane</keyword>
<dbReference type="SUPFAM" id="SSF47473">
    <property type="entry name" value="EF-hand"/>
    <property type="match status" value="1"/>
</dbReference>
<name>A0AA36NIB4_9DINO</name>
<feature type="transmembrane region" description="Helical" evidence="13">
    <location>
        <begin position="458"/>
        <end position="476"/>
    </location>
</feature>